<organism evidence="1 2">
    <name type="scientific">Acinetobacter celticus</name>
    <dbReference type="NCBI Taxonomy" id="1891224"/>
    <lineage>
        <taxon>Bacteria</taxon>
        <taxon>Pseudomonadati</taxon>
        <taxon>Pseudomonadota</taxon>
        <taxon>Gammaproteobacteria</taxon>
        <taxon>Moraxellales</taxon>
        <taxon>Moraxellaceae</taxon>
        <taxon>Acinetobacter</taxon>
    </lineage>
</organism>
<evidence type="ECO:0000313" key="2">
    <source>
        <dbReference type="Proteomes" id="UP000186553"/>
    </source>
</evidence>
<keyword evidence="2" id="KW-1185">Reference proteome</keyword>
<dbReference type="EMBL" id="MBDL01000011">
    <property type="protein sequence ID" value="ODA12292.1"/>
    <property type="molecule type" value="Genomic_DNA"/>
</dbReference>
<accession>A0A1C3CU46</accession>
<comment type="caution">
    <text evidence="1">The sequence shown here is derived from an EMBL/GenBank/DDBJ whole genome shotgun (WGS) entry which is preliminary data.</text>
</comment>
<dbReference type="RefSeq" id="WP_068888651.1">
    <property type="nucleotide sequence ID" value="NZ_CBCRUU010000010.1"/>
</dbReference>
<dbReference type="Proteomes" id="UP000186553">
    <property type="component" value="Unassembled WGS sequence"/>
</dbReference>
<sequence>MKSLALWAGALLFTGCSFGMSHDIKKAEKLLANFQCNKIENSQMAHSPITNYHEQVLYSSKQKAKNYIESYKNGEKLFEIPLSTVIEQQYSIYKEACQNLGGIHDNPPL</sequence>
<evidence type="ECO:0008006" key="3">
    <source>
        <dbReference type="Google" id="ProtNLM"/>
    </source>
</evidence>
<proteinExistence type="predicted"/>
<protein>
    <recommendedName>
        <fullName evidence="3">Lipoprotein</fullName>
    </recommendedName>
</protein>
<gene>
    <name evidence="1" type="ORF">BBP83_10365</name>
</gene>
<name>A0A1C3CU46_9GAMM</name>
<dbReference type="AlphaFoldDB" id="A0A1C3CU46"/>
<dbReference type="PROSITE" id="PS51257">
    <property type="entry name" value="PROKAR_LIPOPROTEIN"/>
    <property type="match status" value="1"/>
</dbReference>
<evidence type="ECO:0000313" key="1">
    <source>
        <dbReference type="EMBL" id="ODA12292.1"/>
    </source>
</evidence>
<dbReference type="OrthoDB" id="6704475at2"/>
<reference evidence="1 2" key="1">
    <citation type="submission" date="2016-07" db="EMBL/GenBank/DDBJ databases">
        <title>Acinetobacter sp. ANC 4603.</title>
        <authorList>
            <person name="Radolfova-Krizova L."/>
            <person name="Nemec A."/>
        </authorList>
    </citation>
    <scope>NUCLEOTIDE SEQUENCE [LARGE SCALE GENOMIC DNA]</scope>
    <source>
        <strain evidence="1 2">ANC 4603</strain>
    </source>
</reference>
<dbReference type="STRING" id="1891224.BBP83_10365"/>